<gene>
    <name evidence="2" type="ORF">F53441_8681</name>
</gene>
<protein>
    <recommendedName>
        <fullName evidence="4">Transcription factor domain-containing protein</fullName>
    </recommendedName>
</protein>
<comment type="caution">
    <text evidence="2">The sequence shown here is derived from an EMBL/GenBank/DDBJ whole genome shotgun (WGS) entry which is preliminary data.</text>
</comment>
<dbReference type="Proteomes" id="UP000605986">
    <property type="component" value="Unassembled WGS sequence"/>
</dbReference>
<dbReference type="EMBL" id="JAADJG010000374">
    <property type="protein sequence ID" value="KAF4447815.1"/>
    <property type="molecule type" value="Genomic_DNA"/>
</dbReference>
<organism evidence="2 3">
    <name type="scientific">Fusarium austroafricanum</name>
    <dbReference type="NCBI Taxonomy" id="2364996"/>
    <lineage>
        <taxon>Eukaryota</taxon>
        <taxon>Fungi</taxon>
        <taxon>Dikarya</taxon>
        <taxon>Ascomycota</taxon>
        <taxon>Pezizomycotina</taxon>
        <taxon>Sordariomycetes</taxon>
        <taxon>Hypocreomycetidae</taxon>
        <taxon>Hypocreales</taxon>
        <taxon>Nectriaceae</taxon>
        <taxon>Fusarium</taxon>
        <taxon>Fusarium concolor species complex</taxon>
    </lineage>
</organism>
<evidence type="ECO:0008006" key="4">
    <source>
        <dbReference type="Google" id="ProtNLM"/>
    </source>
</evidence>
<evidence type="ECO:0000256" key="1">
    <source>
        <dbReference type="SAM" id="MobiDB-lite"/>
    </source>
</evidence>
<reference evidence="2" key="1">
    <citation type="submission" date="2020-01" db="EMBL/GenBank/DDBJ databases">
        <title>Identification and distribution of gene clusters putatively required for synthesis of sphingolipid metabolism inhibitors in phylogenetically diverse species of the filamentous fungus Fusarium.</title>
        <authorList>
            <person name="Kim H.-S."/>
            <person name="Busman M."/>
            <person name="Brown D.W."/>
            <person name="Divon H."/>
            <person name="Uhlig S."/>
            <person name="Proctor R.H."/>
        </authorList>
    </citation>
    <scope>NUCLEOTIDE SEQUENCE</scope>
    <source>
        <strain evidence="2">NRRL 53441</strain>
    </source>
</reference>
<dbReference type="AlphaFoldDB" id="A0A8H4KCQ1"/>
<accession>A0A8H4KCQ1</accession>
<feature type="compositionally biased region" description="Polar residues" evidence="1">
    <location>
        <begin position="118"/>
        <end position="136"/>
    </location>
</feature>
<keyword evidence="3" id="KW-1185">Reference proteome</keyword>
<dbReference type="PANTHER" id="PTHR40618:SF1">
    <property type="entry name" value="B-ZIP TRANSCRIPTION FACTOR (EUROFUNG)"/>
    <property type="match status" value="1"/>
</dbReference>
<evidence type="ECO:0000313" key="3">
    <source>
        <dbReference type="Proteomes" id="UP000605986"/>
    </source>
</evidence>
<sequence length="339" mass="37154">MSSKDLSDSSDSKPCAVEEMSSCIEVFSREMLSSSIIKEHRELLLPLKKMTTAILALATVTDGAGTEPPNDESQVEDERPNNKYEIGSGHDGNMASIATTPSESLQEQHSTNKETHIHNASTQDEGQMASSTSNQDNPHESGVNTLHMEQWLSGITPYGFTQRLPVESLAYRLVNSSINTALKALKQPMQLIEPRSEQSRVFGTSVPAKHRASLISQYKWLLGPGTACLYDCAKLWLIALGARNRHQDFIELEIENPHKTEEDMGQHFMSYWAVGNYDPLVAELPKRTTVTIHLSASLLIANLAKRAVCLGRGPAFPLSHLGTAIEASVVGAHGDSDIY</sequence>
<name>A0A8H4KCQ1_9HYPO</name>
<dbReference type="OrthoDB" id="3555317at2759"/>
<proteinExistence type="predicted"/>
<feature type="region of interest" description="Disordered" evidence="1">
    <location>
        <begin position="61"/>
        <end position="142"/>
    </location>
</feature>
<dbReference type="PANTHER" id="PTHR40618">
    <property type="entry name" value="B-ZIP TRANSCRIPTION FACTOR (EUROFUNG)-RELATED"/>
    <property type="match status" value="1"/>
</dbReference>
<evidence type="ECO:0000313" key="2">
    <source>
        <dbReference type="EMBL" id="KAF4447815.1"/>
    </source>
</evidence>
<feature type="compositionally biased region" description="Polar residues" evidence="1">
    <location>
        <begin position="96"/>
        <end position="109"/>
    </location>
</feature>